<reference evidence="1" key="3">
    <citation type="submission" date="2025-09" db="UniProtKB">
        <authorList>
            <consortium name="Ensembl"/>
        </authorList>
    </citation>
    <scope>IDENTIFICATION</scope>
    <source>
        <strain evidence="1">breed Abyssinian</strain>
    </source>
</reference>
<evidence type="ECO:0008006" key="3">
    <source>
        <dbReference type="Google" id="ProtNLM"/>
    </source>
</evidence>
<evidence type="ECO:0000313" key="2">
    <source>
        <dbReference type="Proteomes" id="UP000823872"/>
    </source>
</evidence>
<name>A0ABI7YG29_FELCA</name>
<accession>A0ABI7YG29</accession>
<gene>
    <name evidence="1" type="primary">SIX4</name>
</gene>
<reference evidence="1 2" key="1">
    <citation type="submission" date="2021-02" db="EMBL/GenBank/DDBJ databases">
        <title>Safari Cat Assemblies.</title>
        <authorList>
            <person name="Bredemeyer K.R."/>
            <person name="Murphy W.J."/>
        </authorList>
    </citation>
    <scope>NUCLEOTIDE SEQUENCE [LARGE SCALE GENOMIC DNA]</scope>
</reference>
<sequence length="69" mass="7909">MRELSVWWSRSLGAVSQMAIPALKMNPARAMRTCLLIHSPVHRIVSPTSAFPVTWNQCICSKLEMLRYH</sequence>
<keyword evidence="2" id="KW-1185">Reference proteome</keyword>
<proteinExistence type="predicted"/>
<protein>
    <recommendedName>
        <fullName evidence="3">Secreted protein</fullName>
    </recommendedName>
</protein>
<dbReference type="Proteomes" id="UP000823872">
    <property type="component" value="Chromosome B3"/>
</dbReference>
<organism evidence="1 2">
    <name type="scientific">Felis catus</name>
    <name type="common">Cat</name>
    <name type="synonym">Felis silvestris catus</name>
    <dbReference type="NCBI Taxonomy" id="9685"/>
    <lineage>
        <taxon>Eukaryota</taxon>
        <taxon>Metazoa</taxon>
        <taxon>Chordata</taxon>
        <taxon>Craniata</taxon>
        <taxon>Vertebrata</taxon>
        <taxon>Euteleostomi</taxon>
        <taxon>Mammalia</taxon>
        <taxon>Eutheria</taxon>
        <taxon>Laurasiatheria</taxon>
        <taxon>Carnivora</taxon>
        <taxon>Feliformia</taxon>
        <taxon>Felidae</taxon>
        <taxon>Felinae</taxon>
        <taxon>Felis</taxon>
    </lineage>
</organism>
<dbReference type="Ensembl" id="ENSFCTT00005046940.1">
    <property type="protein sequence ID" value="ENSFCTP00005033698.1"/>
    <property type="gene ID" value="ENSFCTG00005016410.1"/>
</dbReference>
<dbReference type="GeneTree" id="ENSGT00940000160820"/>
<reference evidence="1" key="2">
    <citation type="submission" date="2025-08" db="UniProtKB">
        <authorList>
            <consortium name="Ensembl"/>
        </authorList>
    </citation>
    <scope>IDENTIFICATION</scope>
    <source>
        <strain evidence="1">breed Abyssinian</strain>
    </source>
</reference>
<evidence type="ECO:0000313" key="1">
    <source>
        <dbReference type="Ensembl" id="ENSFCTP00005033698.1"/>
    </source>
</evidence>